<dbReference type="STRING" id="717646.M2MUB0"/>
<dbReference type="EMBL" id="KB445550">
    <property type="protein sequence ID" value="EMD00497.1"/>
    <property type="molecule type" value="Genomic_DNA"/>
</dbReference>
<dbReference type="KEGG" id="bcom:BAUCODRAFT_62439"/>
<dbReference type="eggNOG" id="KOG4775">
    <property type="taxonomic scope" value="Eukaryota"/>
</dbReference>
<proteinExistence type="predicted"/>
<dbReference type="Pfam" id="PF08457">
    <property type="entry name" value="Sfi1"/>
    <property type="match status" value="1"/>
</dbReference>
<dbReference type="InterPro" id="IPR013665">
    <property type="entry name" value="Sfi1_dom"/>
</dbReference>
<protein>
    <recommendedName>
        <fullName evidence="1">Sfi1 spindle body domain-containing protein</fullName>
    </recommendedName>
</protein>
<reference evidence="2 3" key="1">
    <citation type="journal article" date="2012" name="PLoS Pathog.">
        <title>Diverse lifestyles and strategies of plant pathogenesis encoded in the genomes of eighteen Dothideomycetes fungi.</title>
        <authorList>
            <person name="Ohm R.A."/>
            <person name="Feau N."/>
            <person name="Henrissat B."/>
            <person name="Schoch C.L."/>
            <person name="Horwitz B.A."/>
            <person name="Barry K.W."/>
            <person name="Condon B.J."/>
            <person name="Copeland A.C."/>
            <person name="Dhillon B."/>
            <person name="Glaser F."/>
            <person name="Hesse C.N."/>
            <person name="Kosti I."/>
            <person name="LaButti K."/>
            <person name="Lindquist E.A."/>
            <person name="Lucas S."/>
            <person name="Salamov A.A."/>
            <person name="Bradshaw R.E."/>
            <person name="Ciuffetti L."/>
            <person name="Hamelin R.C."/>
            <person name="Kema G.H.J."/>
            <person name="Lawrence C."/>
            <person name="Scott J.A."/>
            <person name="Spatafora J.W."/>
            <person name="Turgeon B.G."/>
            <person name="de Wit P.J.G.M."/>
            <person name="Zhong S."/>
            <person name="Goodwin S.B."/>
            <person name="Grigoriev I.V."/>
        </authorList>
    </citation>
    <scope>NUCLEOTIDE SEQUENCE [LARGE SCALE GENOMIC DNA]</scope>
    <source>
        <strain evidence="2 3">UAMH 10762</strain>
    </source>
</reference>
<evidence type="ECO:0000313" key="3">
    <source>
        <dbReference type="Proteomes" id="UP000011761"/>
    </source>
</evidence>
<keyword evidence="3" id="KW-1185">Reference proteome</keyword>
<dbReference type="GeneID" id="19116003"/>
<dbReference type="OMA" id="RETICTR"/>
<evidence type="ECO:0000259" key="1">
    <source>
        <dbReference type="Pfam" id="PF08457"/>
    </source>
</evidence>
<organism evidence="2 3">
    <name type="scientific">Baudoinia panamericana (strain UAMH 10762)</name>
    <name type="common">Angels' share fungus</name>
    <name type="synonym">Baudoinia compniacensis (strain UAMH 10762)</name>
    <dbReference type="NCBI Taxonomy" id="717646"/>
    <lineage>
        <taxon>Eukaryota</taxon>
        <taxon>Fungi</taxon>
        <taxon>Dikarya</taxon>
        <taxon>Ascomycota</taxon>
        <taxon>Pezizomycotina</taxon>
        <taxon>Dothideomycetes</taxon>
        <taxon>Dothideomycetidae</taxon>
        <taxon>Mycosphaerellales</taxon>
        <taxon>Teratosphaeriaceae</taxon>
        <taxon>Baudoinia</taxon>
    </lineage>
</organism>
<dbReference type="Proteomes" id="UP000011761">
    <property type="component" value="Unassembled WGS sequence"/>
</dbReference>
<dbReference type="AlphaFoldDB" id="M2MUB0"/>
<name>M2MUB0_BAUPA</name>
<sequence>MFQMSQTQLEQNAEAFATTSMVRIARRCLHIMHDRALRLHWHQQHAYATAAAHDRRTLVKQAFDQWRTTFEARKQAHLEEARLKQLDQKAMKHYNSNILWKAFGHWAASTKHQQVQIRWAQQHILRIRYFRRWRTVAVENATKSRSILARKYLGLWRDRSIRRRLREEQALAVREESVLKRCWRSWFWHFCSRRVEIWREERLKGRALTAWTARFRQLRTREQATTRQCNANAARRTMNILRERMAHRHQASQQAEITRNRRITAKCLHVLSIRLRLEPIGRALAITVNLHLLRKAFHVWHVHVSISREAADVDRKRILQSAWTSWNDALRCQALAQKTNERVLLENLYRWVLAERLRLFQRTLDGRLLRRAMSAWSRKLFDIRTRVADAESAFVEAQARRRMLFGMTKLHLAVRRCEDAERAAVEFSCAKVGPTAFTALTQKFRHVQQLGKWSQDARFYTICTRTLSVWRERTTQHQQNRKRDAYARIRARLKVRLVSECLARWRTKTANMQARMQEADQRLRDRVFEASIRGFDCWREKTVQVQQAAEQAAALDIQKLMISALSAMVTRNAELAALEIRASSFRRDTELAILAAALKRVQWAQFTAARRAESAEALWARNRDLHIRNMIRTWVAQTAARRALKQPAVTLPPLPRQRAMDVRDNDGEPLRCRPQRRSLHQALACPLRAPLARPQ</sequence>
<accession>M2MUB0</accession>
<feature type="domain" description="Sfi1 spindle body" evidence="1">
    <location>
        <begin position="70"/>
        <end position="638"/>
    </location>
</feature>
<dbReference type="HOGENOM" id="CLU_007577_1_0_1"/>
<evidence type="ECO:0000313" key="2">
    <source>
        <dbReference type="EMBL" id="EMD00497.1"/>
    </source>
</evidence>
<dbReference type="RefSeq" id="XP_007671681.1">
    <property type="nucleotide sequence ID" value="XM_007673491.1"/>
</dbReference>
<gene>
    <name evidence="2" type="ORF">BAUCODRAFT_62439</name>
</gene>
<dbReference type="OrthoDB" id="5215300at2759"/>